<protein>
    <submittedName>
        <fullName evidence="1">Cell division cycle protein 27-like protein</fullName>
    </submittedName>
</protein>
<dbReference type="STRING" id="67767.A0A0J7JX84"/>
<feature type="non-terminal residue" evidence="1">
    <location>
        <position position="187"/>
    </location>
</feature>
<keyword evidence="2" id="KW-1185">Reference proteome</keyword>
<reference evidence="1 2" key="1">
    <citation type="submission" date="2015-04" db="EMBL/GenBank/DDBJ databases">
        <title>Lasius niger genome sequencing.</title>
        <authorList>
            <person name="Konorov E.A."/>
            <person name="Nikitin M.A."/>
            <person name="Kirill M.V."/>
            <person name="Chang P."/>
        </authorList>
    </citation>
    <scope>NUCLEOTIDE SEQUENCE [LARGE SCALE GENOMIC DNA]</scope>
    <source>
        <tissue evidence="1">Whole</tissue>
    </source>
</reference>
<dbReference type="EMBL" id="LBMM01022924">
    <property type="protein sequence ID" value="KMQ82813.1"/>
    <property type="molecule type" value="Genomic_DNA"/>
</dbReference>
<dbReference type="GO" id="GO:0051301">
    <property type="term" value="P:cell division"/>
    <property type="evidence" value="ECO:0007669"/>
    <property type="project" value="UniProtKB-KW"/>
</dbReference>
<organism evidence="1 2">
    <name type="scientific">Lasius niger</name>
    <name type="common">Black garden ant</name>
    <dbReference type="NCBI Taxonomy" id="67767"/>
    <lineage>
        <taxon>Eukaryota</taxon>
        <taxon>Metazoa</taxon>
        <taxon>Ecdysozoa</taxon>
        <taxon>Arthropoda</taxon>
        <taxon>Hexapoda</taxon>
        <taxon>Insecta</taxon>
        <taxon>Pterygota</taxon>
        <taxon>Neoptera</taxon>
        <taxon>Endopterygota</taxon>
        <taxon>Hymenoptera</taxon>
        <taxon>Apocrita</taxon>
        <taxon>Aculeata</taxon>
        <taxon>Formicoidea</taxon>
        <taxon>Formicidae</taxon>
        <taxon>Formicinae</taxon>
        <taxon>Lasius</taxon>
        <taxon>Lasius</taxon>
    </lineage>
</organism>
<sequence length="187" mass="20404">MMRTARGNEAHKLALKVNPFLWHSFEELCNVGEKVDPAKIFQVDKLDSFAMCHGTASTLSYVTEPDLIVPGNNANSTPISNGTNLTPMMAPTLINGGQLRLSASMEDTPQNAPVHYNCTSISPRVKLSRYRSMFSNPMSPLTPSFGILPLENNTPEPTVPPSHTTLMEANDQKSLAKRVSSLRAHVG</sequence>
<dbReference type="PaxDb" id="67767-A0A0J7JX84"/>
<name>A0A0J7JX84_LASNI</name>
<accession>A0A0J7JX84</accession>
<dbReference type="OrthoDB" id="329563at2759"/>
<comment type="caution">
    <text evidence="1">The sequence shown here is derived from an EMBL/GenBank/DDBJ whole genome shotgun (WGS) entry which is preliminary data.</text>
</comment>
<gene>
    <name evidence="1" type="ORF">RF55_21776</name>
</gene>
<dbReference type="AlphaFoldDB" id="A0A0J7JX84"/>
<evidence type="ECO:0000313" key="1">
    <source>
        <dbReference type="EMBL" id="KMQ82813.1"/>
    </source>
</evidence>
<proteinExistence type="predicted"/>
<evidence type="ECO:0000313" key="2">
    <source>
        <dbReference type="Proteomes" id="UP000036403"/>
    </source>
</evidence>
<keyword evidence="1" id="KW-0131">Cell cycle</keyword>
<dbReference type="Gene3D" id="1.25.40.10">
    <property type="entry name" value="Tetratricopeptide repeat domain"/>
    <property type="match status" value="1"/>
</dbReference>
<dbReference type="InterPro" id="IPR011990">
    <property type="entry name" value="TPR-like_helical_dom_sf"/>
</dbReference>
<dbReference type="Proteomes" id="UP000036403">
    <property type="component" value="Unassembled WGS sequence"/>
</dbReference>
<keyword evidence="1" id="KW-0132">Cell division</keyword>